<dbReference type="InterPro" id="IPR050508">
    <property type="entry name" value="Methyltransf_Superfamily"/>
</dbReference>
<name>A0A6J4TFY3_9ACTN</name>
<proteinExistence type="predicted"/>
<reference evidence="2" key="1">
    <citation type="submission" date="2020-02" db="EMBL/GenBank/DDBJ databases">
        <authorList>
            <person name="Meier V. D."/>
        </authorList>
    </citation>
    <scope>NUCLEOTIDE SEQUENCE</scope>
    <source>
        <strain evidence="2">AVDCRST_MAG53</strain>
    </source>
</reference>
<dbReference type="InterPro" id="IPR029063">
    <property type="entry name" value="SAM-dependent_MTases_sf"/>
</dbReference>
<dbReference type="CDD" id="cd02440">
    <property type="entry name" value="AdoMet_MTases"/>
    <property type="match status" value="1"/>
</dbReference>
<protein>
    <recommendedName>
        <fullName evidence="1">Methyltransferase type 11 domain-containing protein</fullName>
    </recommendedName>
</protein>
<accession>A0A6J4TFY3</accession>
<organism evidence="2">
    <name type="scientific">uncultured Solirubrobacteraceae bacterium</name>
    <dbReference type="NCBI Taxonomy" id="1162706"/>
    <lineage>
        <taxon>Bacteria</taxon>
        <taxon>Bacillati</taxon>
        <taxon>Actinomycetota</taxon>
        <taxon>Thermoleophilia</taxon>
        <taxon>Solirubrobacterales</taxon>
        <taxon>Solirubrobacteraceae</taxon>
        <taxon>environmental samples</taxon>
    </lineage>
</organism>
<evidence type="ECO:0000259" key="1">
    <source>
        <dbReference type="Pfam" id="PF08241"/>
    </source>
</evidence>
<sequence>MGFQAVEDPDAFRASSRGRWEEAAGGWAAAREAFQRAAAPVSRWLVEAIGPQPGQTVLELAAGPGDTGLLAAERLRPGGKLISTDGATAMVEVARARAEELGLTEIVEARPMEVEWIDMEAATVDAVLCRWGYMLVPDPETALRETRRVLKPGGRVAFAVWDAVARNPWSMGRRIVDLGFEEPSPPHTPGPFALGDRDLVRELLYGAGWTDDILIEPLDFAFTAADADAWWAQQLDCSLALKGLVAKLSPAEHYRLRDAVDADLEQYVQPDGTLRIPARTLVISATA</sequence>
<evidence type="ECO:0000313" key="2">
    <source>
        <dbReference type="EMBL" id="CAA9522319.1"/>
    </source>
</evidence>
<dbReference type="AlphaFoldDB" id="A0A6J4TFY3"/>
<feature type="domain" description="Methyltransferase type 11" evidence="1">
    <location>
        <begin position="61"/>
        <end position="158"/>
    </location>
</feature>
<dbReference type="InterPro" id="IPR013216">
    <property type="entry name" value="Methyltransf_11"/>
</dbReference>
<dbReference type="Gene3D" id="3.40.50.150">
    <property type="entry name" value="Vaccinia Virus protein VP39"/>
    <property type="match status" value="1"/>
</dbReference>
<dbReference type="PANTHER" id="PTHR42912">
    <property type="entry name" value="METHYLTRANSFERASE"/>
    <property type="match status" value="1"/>
</dbReference>
<dbReference type="EMBL" id="CADCVR010000105">
    <property type="protein sequence ID" value="CAA9522319.1"/>
    <property type="molecule type" value="Genomic_DNA"/>
</dbReference>
<gene>
    <name evidence="2" type="ORF">AVDCRST_MAG53-3404</name>
</gene>
<dbReference type="GO" id="GO:0008757">
    <property type="term" value="F:S-adenosylmethionine-dependent methyltransferase activity"/>
    <property type="evidence" value="ECO:0007669"/>
    <property type="project" value="InterPro"/>
</dbReference>
<dbReference type="SUPFAM" id="SSF53335">
    <property type="entry name" value="S-adenosyl-L-methionine-dependent methyltransferases"/>
    <property type="match status" value="1"/>
</dbReference>
<dbReference type="Pfam" id="PF08241">
    <property type="entry name" value="Methyltransf_11"/>
    <property type="match status" value="1"/>
</dbReference>